<dbReference type="GO" id="GO:0000776">
    <property type="term" value="C:kinetochore"/>
    <property type="evidence" value="ECO:0007669"/>
    <property type="project" value="TreeGrafter"/>
</dbReference>
<dbReference type="GO" id="GO:0005737">
    <property type="term" value="C:cytoplasm"/>
    <property type="evidence" value="ECO:0007669"/>
    <property type="project" value="TreeGrafter"/>
</dbReference>
<dbReference type="GO" id="GO:0005524">
    <property type="term" value="F:ATP binding"/>
    <property type="evidence" value="ECO:0007669"/>
    <property type="project" value="UniProtKB-UniRule"/>
</dbReference>
<evidence type="ECO:0000256" key="3">
    <source>
        <dbReference type="ARBA" id="ARBA00022741"/>
    </source>
</evidence>
<dbReference type="OrthoDB" id="346907at2759"/>
<feature type="binding site" evidence="6">
    <location>
        <position position="158"/>
    </location>
    <ligand>
        <name>ATP</name>
        <dbReference type="ChEBI" id="CHEBI:30616"/>
    </ligand>
</feature>
<dbReference type="EMBL" id="KZ988778">
    <property type="protein sequence ID" value="RKP11603.1"/>
    <property type="molecule type" value="Genomic_DNA"/>
</dbReference>
<dbReference type="InterPro" id="IPR017441">
    <property type="entry name" value="Protein_kinase_ATP_BS"/>
</dbReference>
<organism evidence="9 10">
    <name type="scientific">Piptocephalis cylindrospora</name>
    <dbReference type="NCBI Taxonomy" id="1907219"/>
    <lineage>
        <taxon>Eukaryota</taxon>
        <taxon>Fungi</taxon>
        <taxon>Fungi incertae sedis</taxon>
        <taxon>Zoopagomycota</taxon>
        <taxon>Zoopagomycotina</taxon>
        <taxon>Zoopagomycetes</taxon>
        <taxon>Zoopagales</taxon>
        <taxon>Piptocephalidaceae</taxon>
        <taxon>Piptocephalis</taxon>
    </lineage>
</organism>
<keyword evidence="2" id="KW-0808">Transferase</keyword>
<dbReference type="PROSITE" id="PS50011">
    <property type="entry name" value="PROTEIN_KINASE_DOM"/>
    <property type="match status" value="1"/>
</dbReference>
<dbReference type="FunFam" id="3.30.200.20:FF:000042">
    <property type="entry name" value="Aurora kinase A"/>
    <property type="match status" value="1"/>
</dbReference>
<dbReference type="AlphaFoldDB" id="A0A4P9XYT0"/>
<evidence type="ECO:0000256" key="7">
    <source>
        <dbReference type="SAM" id="MobiDB-lite"/>
    </source>
</evidence>
<gene>
    <name evidence="9" type="ORF">BJ684DRAFT_17822</name>
</gene>
<feature type="region of interest" description="Disordered" evidence="7">
    <location>
        <begin position="84"/>
        <end position="119"/>
    </location>
</feature>
<keyword evidence="4 9" id="KW-0418">Kinase</keyword>
<feature type="domain" description="Protein kinase" evidence="8">
    <location>
        <begin position="130"/>
        <end position="208"/>
    </location>
</feature>
<evidence type="ECO:0000256" key="4">
    <source>
        <dbReference type="ARBA" id="ARBA00022777"/>
    </source>
</evidence>
<dbReference type="InterPro" id="IPR000719">
    <property type="entry name" value="Prot_kinase_dom"/>
</dbReference>
<evidence type="ECO:0000313" key="10">
    <source>
        <dbReference type="Proteomes" id="UP000267251"/>
    </source>
</evidence>
<sequence length="208" mass="23222">MSPLGTPRTTQAGGTSRRGVQDVDPCVTSKWVSGTATPSQKRRSSSSVEPPLLDCLSHKQRKEQLPSLPTSCLCTKAFQQPSLMLRTNVPRSKGSRARRPPTTTAGESKPEKAWPHPPKEVVDEKSKTWYVVGDMLGEGGFARVYHGTDEKGSEVAIKVMPKSVLRSSKIRSKLFSEINIHKTMRHRHIVRFHAVFEDTENVYMILEL</sequence>
<evidence type="ECO:0000313" key="9">
    <source>
        <dbReference type="EMBL" id="RKP11603.1"/>
    </source>
</evidence>
<feature type="compositionally biased region" description="Basic and acidic residues" evidence="7">
    <location>
        <begin position="108"/>
        <end position="119"/>
    </location>
</feature>
<evidence type="ECO:0000256" key="2">
    <source>
        <dbReference type="ARBA" id="ARBA00022679"/>
    </source>
</evidence>
<dbReference type="PANTHER" id="PTHR24345:SF0">
    <property type="entry name" value="CELL CYCLE SERINE_THREONINE-PROTEIN KINASE CDC5_MSD2"/>
    <property type="match status" value="1"/>
</dbReference>
<feature type="compositionally biased region" description="Polar residues" evidence="7">
    <location>
        <begin position="30"/>
        <end position="39"/>
    </location>
</feature>
<name>A0A4P9XYT0_9FUNG</name>
<evidence type="ECO:0000256" key="1">
    <source>
        <dbReference type="ARBA" id="ARBA00022527"/>
    </source>
</evidence>
<dbReference type="GO" id="GO:0005816">
    <property type="term" value="C:spindle pole body"/>
    <property type="evidence" value="ECO:0007669"/>
    <property type="project" value="TreeGrafter"/>
</dbReference>
<dbReference type="GO" id="GO:0004674">
    <property type="term" value="F:protein serine/threonine kinase activity"/>
    <property type="evidence" value="ECO:0007669"/>
    <property type="project" value="UniProtKB-KW"/>
</dbReference>
<dbReference type="GO" id="GO:0005634">
    <property type="term" value="C:nucleus"/>
    <property type="evidence" value="ECO:0007669"/>
    <property type="project" value="TreeGrafter"/>
</dbReference>
<dbReference type="PROSITE" id="PS00107">
    <property type="entry name" value="PROTEIN_KINASE_ATP"/>
    <property type="match status" value="1"/>
</dbReference>
<evidence type="ECO:0000256" key="5">
    <source>
        <dbReference type="ARBA" id="ARBA00022840"/>
    </source>
</evidence>
<dbReference type="SUPFAM" id="SSF56112">
    <property type="entry name" value="Protein kinase-like (PK-like)"/>
    <property type="match status" value="1"/>
</dbReference>
<reference evidence="10" key="1">
    <citation type="journal article" date="2018" name="Nat. Microbiol.">
        <title>Leveraging single-cell genomics to expand the fungal tree of life.</title>
        <authorList>
            <person name="Ahrendt S.R."/>
            <person name="Quandt C.A."/>
            <person name="Ciobanu D."/>
            <person name="Clum A."/>
            <person name="Salamov A."/>
            <person name="Andreopoulos B."/>
            <person name="Cheng J.F."/>
            <person name="Woyke T."/>
            <person name="Pelin A."/>
            <person name="Henrissat B."/>
            <person name="Reynolds N.K."/>
            <person name="Benny G.L."/>
            <person name="Smith M.E."/>
            <person name="James T.Y."/>
            <person name="Grigoriev I.V."/>
        </authorList>
    </citation>
    <scope>NUCLEOTIDE SEQUENCE [LARGE SCALE GENOMIC DNA]</scope>
</reference>
<dbReference type="GO" id="GO:0000922">
    <property type="term" value="C:spindle pole"/>
    <property type="evidence" value="ECO:0007669"/>
    <property type="project" value="TreeGrafter"/>
</dbReference>
<evidence type="ECO:0000259" key="8">
    <source>
        <dbReference type="PROSITE" id="PS50011"/>
    </source>
</evidence>
<proteinExistence type="predicted"/>
<keyword evidence="5 6" id="KW-0067">ATP-binding</keyword>
<protein>
    <submittedName>
        <fullName evidence="9">Kinase-like domain-containing protein</fullName>
    </submittedName>
</protein>
<feature type="non-terminal residue" evidence="9">
    <location>
        <position position="208"/>
    </location>
</feature>
<accession>A0A4P9XYT0</accession>
<feature type="region of interest" description="Disordered" evidence="7">
    <location>
        <begin position="1"/>
        <end position="54"/>
    </location>
</feature>
<dbReference type="Proteomes" id="UP000267251">
    <property type="component" value="Unassembled WGS sequence"/>
</dbReference>
<dbReference type="Gene3D" id="3.30.200.20">
    <property type="entry name" value="Phosphorylase Kinase, domain 1"/>
    <property type="match status" value="1"/>
</dbReference>
<keyword evidence="3 6" id="KW-0547">Nucleotide-binding</keyword>
<dbReference type="GO" id="GO:0007052">
    <property type="term" value="P:mitotic spindle organization"/>
    <property type="evidence" value="ECO:0007669"/>
    <property type="project" value="TreeGrafter"/>
</dbReference>
<evidence type="ECO:0000256" key="6">
    <source>
        <dbReference type="PROSITE-ProRule" id="PRU10141"/>
    </source>
</evidence>
<keyword evidence="1" id="KW-0723">Serine/threonine-protein kinase</keyword>
<keyword evidence="10" id="KW-1185">Reference proteome</keyword>
<dbReference type="Pfam" id="PF00069">
    <property type="entry name" value="Pkinase"/>
    <property type="match status" value="1"/>
</dbReference>
<dbReference type="InterPro" id="IPR011009">
    <property type="entry name" value="Kinase-like_dom_sf"/>
</dbReference>
<dbReference type="PANTHER" id="PTHR24345">
    <property type="entry name" value="SERINE/THREONINE-PROTEIN KINASE PLK"/>
    <property type="match status" value="1"/>
</dbReference>